<dbReference type="OrthoDB" id="3874273at2"/>
<dbReference type="EMBL" id="PVZG01000007">
    <property type="protein sequence ID" value="PRY28980.1"/>
    <property type="molecule type" value="Genomic_DNA"/>
</dbReference>
<evidence type="ECO:0000313" key="3">
    <source>
        <dbReference type="Proteomes" id="UP000239209"/>
    </source>
</evidence>
<accession>A0A2T0S6E4</accession>
<reference evidence="2 3" key="1">
    <citation type="submission" date="2018-03" db="EMBL/GenBank/DDBJ databases">
        <title>Genomic Encyclopedia of Archaeal and Bacterial Type Strains, Phase II (KMG-II): from individual species to whole genera.</title>
        <authorList>
            <person name="Goeker M."/>
        </authorList>
    </citation>
    <scope>NUCLEOTIDE SEQUENCE [LARGE SCALE GENOMIC DNA]</scope>
    <source>
        <strain evidence="2 3">DSM 45348</strain>
    </source>
</reference>
<feature type="transmembrane region" description="Helical" evidence="1">
    <location>
        <begin position="15"/>
        <end position="33"/>
    </location>
</feature>
<feature type="transmembrane region" description="Helical" evidence="1">
    <location>
        <begin position="66"/>
        <end position="91"/>
    </location>
</feature>
<dbReference type="InterPro" id="IPR021257">
    <property type="entry name" value="DUF2809"/>
</dbReference>
<feature type="transmembrane region" description="Helical" evidence="1">
    <location>
        <begin position="39"/>
        <end position="59"/>
    </location>
</feature>
<keyword evidence="1" id="KW-1133">Transmembrane helix</keyword>
<dbReference type="Pfam" id="PF10990">
    <property type="entry name" value="DUF2809"/>
    <property type="match status" value="1"/>
</dbReference>
<protein>
    <submittedName>
        <fullName evidence="2">Uncharacterized protein DUF2809</fullName>
    </submittedName>
</protein>
<keyword evidence="1" id="KW-0472">Membrane</keyword>
<organism evidence="2 3">
    <name type="scientific">Pseudosporangium ferrugineum</name>
    <dbReference type="NCBI Taxonomy" id="439699"/>
    <lineage>
        <taxon>Bacteria</taxon>
        <taxon>Bacillati</taxon>
        <taxon>Actinomycetota</taxon>
        <taxon>Actinomycetes</taxon>
        <taxon>Micromonosporales</taxon>
        <taxon>Micromonosporaceae</taxon>
        <taxon>Pseudosporangium</taxon>
    </lineage>
</organism>
<proteinExistence type="predicted"/>
<sequence length="138" mass="14656">MVPRRHNDPVMRRRLTALGVAGLVLVAGLLVRVYAPDLIAQPAGTMLYAALVYVGVFVLRPGTSPVPAGLVAVGFCWLVEFAQLTGLPADLSERSLVARLVLGSEFDWADVAWYPVGVVPLVVACLILRPEGPGLRGA</sequence>
<keyword evidence="3" id="KW-1185">Reference proteome</keyword>
<gene>
    <name evidence="2" type="ORF">CLV70_107288</name>
</gene>
<dbReference type="Proteomes" id="UP000239209">
    <property type="component" value="Unassembled WGS sequence"/>
</dbReference>
<comment type="caution">
    <text evidence="2">The sequence shown here is derived from an EMBL/GenBank/DDBJ whole genome shotgun (WGS) entry which is preliminary data.</text>
</comment>
<feature type="transmembrane region" description="Helical" evidence="1">
    <location>
        <begin position="111"/>
        <end position="128"/>
    </location>
</feature>
<name>A0A2T0S6E4_9ACTN</name>
<dbReference type="AlphaFoldDB" id="A0A2T0S6E4"/>
<evidence type="ECO:0000313" key="2">
    <source>
        <dbReference type="EMBL" id="PRY28980.1"/>
    </source>
</evidence>
<evidence type="ECO:0000256" key="1">
    <source>
        <dbReference type="SAM" id="Phobius"/>
    </source>
</evidence>
<keyword evidence="1" id="KW-0812">Transmembrane</keyword>